<reference evidence="2" key="1">
    <citation type="journal article" date="2021" name="BMC Genomics">
        <title>Chromosome-level genome assembly and manually-curated proteome of model necrotroph Parastagonospora nodorum Sn15 reveals a genome-wide trove of candidate effector homologs, and redundancy of virulence-related functions within an accessory chromosome.</title>
        <authorList>
            <person name="Bertazzoni S."/>
            <person name="Jones D.A.B."/>
            <person name="Phan H.T."/>
            <person name="Tan K.-C."/>
            <person name="Hane J.K."/>
        </authorList>
    </citation>
    <scope>NUCLEOTIDE SEQUENCE [LARGE SCALE GENOMIC DNA]</scope>
    <source>
        <strain evidence="2">SN15 / ATCC MYA-4574 / FGSC 10173)</strain>
    </source>
</reference>
<evidence type="ECO:0000313" key="2">
    <source>
        <dbReference type="Proteomes" id="UP000663193"/>
    </source>
</evidence>
<accession>A0A7U2HYN3</accession>
<keyword evidence="2" id="KW-1185">Reference proteome</keyword>
<sequence length="104" mass="11707">MSVVHLLVRTKARIPSVKAGRWGRWVVANGRRDAGMEAVKWALTGCWDILCVREESGELGSSCVAGRAGGREISRRLGSWKGFETVRWGNWVGEGETKRTRMFW</sequence>
<organism evidence="1 2">
    <name type="scientific">Phaeosphaeria nodorum (strain SN15 / ATCC MYA-4574 / FGSC 10173)</name>
    <name type="common">Glume blotch fungus</name>
    <name type="synonym">Parastagonospora nodorum</name>
    <dbReference type="NCBI Taxonomy" id="321614"/>
    <lineage>
        <taxon>Eukaryota</taxon>
        <taxon>Fungi</taxon>
        <taxon>Dikarya</taxon>
        <taxon>Ascomycota</taxon>
        <taxon>Pezizomycotina</taxon>
        <taxon>Dothideomycetes</taxon>
        <taxon>Pleosporomycetidae</taxon>
        <taxon>Pleosporales</taxon>
        <taxon>Pleosporineae</taxon>
        <taxon>Phaeosphaeriaceae</taxon>
        <taxon>Parastagonospora</taxon>
    </lineage>
</organism>
<dbReference type="AlphaFoldDB" id="A0A7U2HYN3"/>
<dbReference type="Proteomes" id="UP000663193">
    <property type="component" value="Chromosome 3"/>
</dbReference>
<dbReference type="EMBL" id="CP069025">
    <property type="protein sequence ID" value="QRC93541.1"/>
    <property type="molecule type" value="Genomic_DNA"/>
</dbReference>
<dbReference type="VEuPathDB" id="FungiDB:JI435_404040"/>
<evidence type="ECO:0000313" key="1">
    <source>
        <dbReference type="EMBL" id="QRC93541.1"/>
    </source>
</evidence>
<proteinExistence type="predicted"/>
<name>A0A7U2HYN3_PHANO</name>
<protein>
    <submittedName>
        <fullName evidence="1">Uncharacterized protein</fullName>
    </submittedName>
</protein>
<gene>
    <name evidence="1" type="ORF">JI435_404040</name>
</gene>